<dbReference type="EC" id="3.4.23.-" evidence="1"/>
<comment type="function">
    <text evidence="1">Probable aspartic protease that is responsible for the proteolytic cleavage of the RNA polymerase sigma E factor (SigE/spoIIGB) to yield the active peptide in the mother cell during sporulation. Responds to a signal from the forespore that is triggered by the extracellular signal protein SpoIIR.</text>
</comment>
<dbReference type="GO" id="GO:0004190">
    <property type="term" value="F:aspartic-type endopeptidase activity"/>
    <property type="evidence" value="ECO:0007669"/>
    <property type="project" value="UniProtKB-KW"/>
</dbReference>
<evidence type="ECO:0000313" key="5">
    <source>
        <dbReference type="Proteomes" id="UP000255326"/>
    </source>
</evidence>
<dbReference type="GO" id="GO:0030436">
    <property type="term" value="P:asexual sporulation"/>
    <property type="evidence" value="ECO:0007669"/>
    <property type="project" value="InterPro"/>
</dbReference>
<dbReference type="PIRSF" id="PIRSF018571">
    <property type="entry name" value="SpoIIGA"/>
    <property type="match status" value="1"/>
</dbReference>
<evidence type="ECO:0000256" key="3">
    <source>
        <dbReference type="SAM" id="Phobius"/>
    </source>
</evidence>
<protein>
    <recommendedName>
        <fullName evidence="1">Sporulation sigma-E factor-processing peptidase</fullName>
        <ecNumber evidence="1">3.4.23.-</ecNumber>
    </recommendedName>
    <alternativeName>
        <fullName evidence="1">Membrane-associated aspartic protease</fullName>
    </alternativeName>
    <alternativeName>
        <fullName evidence="1">Stage II sporulation protein GA</fullName>
    </alternativeName>
</protein>
<dbReference type="EMBL" id="QQAY01000001">
    <property type="protein sequence ID" value="RDI47541.1"/>
    <property type="molecule type" value="Genomic_DNA"/>
</dbReference>
<keyword evidence="5" id="KW-1185">Reference proteome</keyword>
<feature type="transmembrane region" description="Helical" evidence="3">
    <location>
        <begin position="6"/>
        <end position="27"/>
    </location>
</feature>
<dbReference type="GO" id="GO:0005886">
    <property type="term" value="C:plasma membrane"/>
    <property type="evidence" value="ECO:0007669"/>
    <property type="project" value="UniProtKB-SubCell"/>
</dbReference>
<keyword evidence="1" id="KW-0064">Aspartyl protease</keyword>
<keyword evidence="1" id="KW-1003">Cell membrane</keyword>
<keyword evidence="1" id="KW-0749">Sporulation</keyword>
<name>A0A370GVI4_9BACI</name>
<feature type="transmembrane region" description="Helical" evidence="3">
    <location>
        <begin position="61"/>
        <end position="78"/>
    </location>
</feature>
<organism evidence="4 5">
    <name type="scientific">Falsibacillus pallidus</name>
    <dbReference type="NCBI Taxonomy" id="493781"/>
    <lineage>
        <taxon>Bacteria</taxon>
        <taxon>Bacillati</taxon>
        <taxon>Bacillota</taxon>
        <taxon>Bacilli</taxon>
        <taxon>Bacillales</taxon>
        <taxon>Bacillaceae</taxon>
        <taxon>Falsibacillus</taxon>
    </lineage>
</organism>
<dbReference type="NCBIfam" id="TIGR02854">
    <property type="entry name" value="spore_II_GA"/>
    <property type="match status" value="1"/>
</dbReference>
<dbReference type="InterPro" id="IPR005081">
    <property type="entry name" value="SpoIIGA"/>
</dbReference>
<dbReference type="Pfam" id="PF03419">
    <property type="entry name" value="Peptidase_U4"/>
    <property type="match status" value="1"/>
</dbReference>
<feature type="active site" evidence="2">
    <location>
        <position position="183"/>
    </location>
</feature>
<dbReference type="AlphaFoldDB" id="A0A370GVI4"/>
<comment type="subunit">
    <text evidence="1">Self-associates. Interacts with SigE. Interacts with SpoIIR.</text>
</comment>
<evidence type="ECO:0000256" key="2">
    <source>
        <dbReference type="PIRSR" id="PIRSR018571-1"/>
    </source>
</evidence>
<sequence>MVVYLDVIWLLNLLVDSMLLWLTSILLKRRVKWWRIGMGGLIGSILIFLPLTPIGFLANNAAIKISFSLIMVFTVFGFRRMKYYFSCLMTFYFTTFLLGGILIGTHYLLSFQLDYSSSLFMASIKGFGDPISWIFVMFGIPAAWYFSRKRIETFEMAKIEYEQLVKVSIEINHIRMSFNGLIDSGNKLYDPISNMPVMIASIKGQQALPKEIIELAQNPDGFMDGSISLSEEWTDKLRFIPAKSVGKSNQLLTAFKPDQLMIFKGDESWVVKKGLISFTNQSLSGDGEFDCIVHPKMVSGISIKTAS</sequence>
<keyword evidence="1" id="KW-0378">Hydrolase</keyword>
<reference evidence="4 5" key="1">
    <citation type="submission" date="2018-07" db="EMBL/GenBank/DDBJ databases">
        <title>Genomic Encyclopedia of Type Strains, Phase IV (KMG-IV): sequencing the most valuable type-strain genomes for metagenomic binning, comparative biology and taxonomic classification.</title>
        <authorList>
            <person name="Goeker M."/>
        </authorList>
    </citation>
    <scope>NUCLEOTIDE SEQUENCE [LARGE SCALE GENOMIC DNA]</scope>
    <source>
        <strain evidence="4 5">DSM 25281</strain>
    </source>
</reference>
<feature type="transmembrane region" description="Helical" evidence="3">
    <location>
        <begin position="34"/>
        <end position="55"/>
    </location>
</feature>
<evidence type="ECO:0000256" key="1">
    <source>
        <dbReference type="PIRNR" id="PIRNR018571"/>
    </source>
</evidence>
<proteinExistence type="inferred from homology"/>
<accession>A0A370GVI4</accession>
<keyword evidence="3" id="KW-1133">Transmembrane helix</keyword>
<keyword evidence="1" id="KW-0645">Protease</keyword>
<comment type="similarity">
    <text evidence="1">Belongs to the peptidase U4 family.</text>
</comment>
<comment type="caution">
    <text evidence="4">The sequence shown here is derived from an EMBL/GenBank/DDBJ whole genome shotgun (WGS) entry which is preliminary data.</text>
</comment>
<gene>
    <name evidence="4" type="ORF">DFR59_101199</name>
</gene>
<dbReference type="Proteomes" id="UP000255326">
    <property type="component" value="Unassembled WGS sequence"/>
</dbReference>
<feature type="transmembrane region" description="Helical" evidence="3">
    <location>
        <begin position="90"/>
        <end position="110"/>
    </location>
</feature>
<keyword evidence="1 3" id="KW-0472">Membrane</keyword>
<feature type="transmembrane region" description="Helical" evidence="3">
    <location>
        <begin position="130"/>
        <end position="147"/>
    </location>
</feature>
<dbReference type="GO" id="GO:0006508">
    <property type="term" value="P:proteolysis"/>
    <property type="evidence" value="ECO:0007669"/>
    <property type="project" value="UniProtKB-KW"/>
</dbReference>
<comment type="subcellular location">
    <subcellularLocation>
        <location evidence="1">Cell membrane</location>
    </subcellularLocation>
</comment>
<evidence type="ECO:0000313" key="4">
    <source>
        <dbReference type="EMBL" id="RDI47541.1"/>
    </source>
</evidence>
<dbReference type="OrthoDB" id="2690199at2"/>
<keyword evidence="3" id="KW-0812">Transmembrane</keyword>
<dbReference type="GO" id="GO:0030435">
    <property type="term" value="P:sporulation resulting in formation of a cellular spore"/>
    <property type="evidence" value="ECO:0007669"/>
    <property type="project" value="UniProtKB-KW"/>
</dbReference>
<dbReference type="RefSeq" id="WP_114743759.1">
    <property type="nucleotide sequence ID" value="NZ_QQAY01000001.1"/>
</dbReference>